<dbReference type="PROSITE" id="PS50940">
    <property type="entry name" value="CHIT_BIND_II"/>
    <property type="match status" value="1"/>
</dbReference>
<dbReference type="Gene3D" id="2.170.140.10">
    <property type="entry name" value="Chitin binding domain"/>
    <property type="match status" value="1"/>
</dbReference>
<evidence type="ECO:0000259" key="1">
    <source>
        <dbReference type="PROSITE" id="PS50940"/>
    </source>
</evidence>
<dbReference type="InterPro" id="IPR002557">
    <property type="entry name" value="Chitin-bd_dom"/>
</dbReference>
<dbReference type="PANTHER" id="PTHR22933:SF43">
    <property type="entry name" value="LP10131P"/>
    <property type="match status" value="1"/>
</dbReference>
<dbReference type="InterPro" id="IPR036508">
    <property type="entry name" value="Chitin-bd_dom_sf"/>
</dbReference>
<dbReference type="SMART" id="SM00494">
    <property type="entry name" value="ChtBD2"/>
    <property type="match status" value="1"/>
</dbReference>
<dbReference type="PANTHER" id="PTHR22933">
    <property type="entry name" value="FI18007P1-RELATED"/>
    <property type="match status" value="1"/>
</dbReference>
<dbReference type="GO" id="GO:0005576">
    <property type="term" value="C:extracellular region"/>
    <property type="evidence" value="ECO:0007669"/>
    <property type="project" value="InterPro"/>
</dbReference>
<dbReference type="SUPFAM" id="SSF57625">
    <property type="entry name" value="Invertebrate chitin-binding proteins"/>
    <property type="match status" value="1"/>
</dbReference>
<dbReference type="Pfam" id="PF01607">
    <property type="entry name" value="CBM_14"/>
    <property type="match status" value="1"/>
</dbReference>
<evidence type="ECO:0000313" key="3">
    <source>
        <dbReference type="Proteomes" id="UP000440578"/>
    </source>
</evidence>
<reference evidence="2 3" key="1">
    <citation type="submission" date="2019-07" db="EMBL/GenBank/DDBJ databases">
        <title>Draft genome assembly of a fouling barnacle, Amphibalanus amphitrite (Darwin, 1854): The first reference genome for Thecostraca.</title>
        <authorList>
            <person name="Kim W."/>
        </authorList>
    </citation>
    <scope>NUCLEOTIDE SEQUENCE [LARGE SCALE GENOMIC DNA]</scope>
    <source>
        <strain evidence="2">SNU_AA5</strain>
        <tissue evidence="2">Soma without cirri and trophi</tissue>
    </source>
</reference>
<comment type="caution">
    <text evidence="2">The sequence shown here is derived from an EMBL/GenBank/DDBJ whole genome shotgun (WGS) entry which is preliminary data.</text>
</comment>
<dbReference type="AlphaFoldDB" id="A0A6A4WDG7"/>
<dbReference type="OrthoDB" id="6407151at2759"/>
<dbReference type="Proteomes" id="UP000440578">
    <property type="component" value="Unassembled WGS sequence"/>
</dbReference>
<accession>A0A6A4WDG7</accession>
<evidence type="ECO:0000313" key="2">
    <source>
        <dbReference type="EMBL" id="KAF0301690.1"/>
    </source>
</evidence>
<name>A0A6A4WDG7_AMPAM</name>
<dbReference type="InterPro" id="IPR052976">
    <property type="entry name" value="Scoloptoxin-like"/>
</dbReference>
<gene>
    <name evidence="2" type="ORF">FJT64_026063</name>
</gene>
<dbReference type="EMBL" id="VIIS01001134">
    <property type="protein sequence ID" value="KAF0301690.1"/>
    <property type="molecule type" value="Genomic_DNA"/>
</dbReference>
<proteinExistence type="predicted"/>
<dbReference type="GO" id="GO:0008061">
    <property type="term" value="F:chitin binding"/>
    <property type="evidence" value="ECO:0007669"/>
    <property type="project" value="InterPro"/>
</dbReference>
<protein>
    <recommendedName>
        <fullName evidence="1">Chitin-binding type-2 domain-containing protein</fullName>
    </recommendedName>
</protein>
<sequence>MGGAPVGPLCSPVDSRRNIATLSSSSAMARLLFATLAAALVAMVTARMAYELSDGADSIVPNLVQSFSCDGRAYGYYADVSNGCQLFHICVPVLGADGEVLSTDQYSFLCGNQTIFDQATLTCNYPVDSLPCEDAEAMYSLRNDEFFRKLDGSEA</sequence>
<feature type="domain" description="Chitin-binding type-2" evidence="1">
    <location>
        <begin position="66"/>
        <end position="134"/>
    </location>
</feature>
<keyword evidence="3" id="KW-1185">Reference proteome</keyword>
<organism evidence="2 3">
    <name type="scientific">Amphibalanus amphitrite</name>
    <name type="common">Striped barnacle</name>
    <name type="synonym">Balanus amphitrite</name>
    <dbReference type="NCBI Taxonomy" id="1232801"/>
    <lineage>
        <taxon>Eukaryota</taxon>
        <taxon>Metazoa</taxon>
        <taxon>Ecdysozoa</taxon>
        <taxon>Arthropoda</taxon>
        <taxon>Crustacea</taxon>
        <taxon>Multicrustacea</taxon>
        <taxon>Cirripedia</taxon>
        <taxon>Thoracica</taxon>
        <taxon>Thoracicalcarea</taxon>
        <taxon>Balanomorpha</taxon>
        <taxon>Balanoidea</taxon>
        <taxon>Balanidae</taxon>
        <taxon>Amphibalaninae</taxon>
        <taxon>Amphibalanus</taxon>
    </lineage>
</organism>